<keyword evidence="5" id="KW-0963">Cytoplasm</keyword>
<accession>A0AAU7VIR7</accession>
<evidence type="ECO:0000256" key="3">
    <source>
        <dbReference type="ARBA" id="ARBA00013273"/>
    </source>
</evidence>
<dbReference type="InterPro" id="IPR006467">
    <property type="entry name" value="MiaB-like_bact"/>
</dbReference>
<evidence type="ECO:0000256" key="10">
    <source>
        <dbReference type="ARBA" id="ARBA00023004"/>
    </source>
</evidence>
<dbReference type="EC" id="2.8.4.5" evidence="3"/>
<keyword evidence="8" id="KW-0819">tRNA processing</keyword>
<feature type="domain" description="MTTase N-terminal" evidence="17">
    <location>
        <begin position="2"/>
        <end position="114"/>
    </location>
</feature>
<dbReference type="SFLD" id="SFLDG01061">
    <property type="entry name" value="methylthiotransferase"/>
    <property type="match status" value="1"/>
</dbReference>
<dbReference type="InterPro" id="IPR013848">
    <property type="entry name" value="Methylthiotransferase_N"/>
</dbReference>
<evidence type="ECO:0000256" key="14">
    <source>
        <dbReference type="ARBA" id="ARBA00061574"/>
    </source>
</evidence>
<evidence type="ECO:0000259" key="16">
    <source>
        <dbReference type="PROSITE" id="PS50926"/>
    </source>
</evidence>
<dbReference type="CDD" id="cd01335">
    <property type="entry name" value="Radical_SAM"/>
    <property type="match status" value="1"/>
</dbReference>
<sequence>MATVAFYTLGCKVNRDETDSLAQLFKQQGYRVVDFNEKASVYVINTCTVTQAGSRKSRQMIRRAVRTAPDGLVVVTGCYSQTASEEIAKIPGVDLIIGNDKKHKIVDIIEQGSSKNKILVSSRQKLNEFYNLPIPDERKRKRATLKIQEGCDNFCSYCIVPYARGPIRSKPIDEIISDIKKLIDEGFKEVVLTGIHLGSYGRDQEDDVSLADVVHRLGKIENLNRVRLSSVEPTDFDTELLEAIKVSPNLCNHFHIPLQNGSDEILKKMGRKYDSAYFLETVSKIREIVKDVAITTDVMVGFPSETEENFKQNLQFIKKVGFSDIHVFKYSMREGTKASKMSRQITGEIKDRRAKELAQQANLLKTQYNKKFLGSKLEVLFEQYSDGNMIGHSSNYVKVYCPGEKKYIGHVRNVLINNLTKDGVAGNIE</sequence>
<evidence type="ECO:0000256" key="6">
    <source>
        <dbReference type="ARBA" id="ARBA00022679"/>
    </source>
</evidence>
<dbReference type="FunFam" id="3.80.30.20:FF:000001">
    <property type="entry name" value="tRNA-2-methylthio-N(6)-dimethylallyladenosine synthase 2"/>
    <property type="match status" value="1"/>
</dbReference>
<feature type="domain" description="Radical SAM core" evidence="18">
    <location>
        <begin position="137"/>
        <end position="369"/>
    </location>
</feature>
<dbReference type="InterPro" id="IPR034557">
    <property type="entry name" value="ThrcA_tRNA_MEthiotransferase"/>
</dbReference>
<feature type="domain" description="TRAM" evidence="16">
    <location>
        <begin position="370"/>
        <end position="429"/>
    </location>
</feature>
<organism evidence="19">
    <name type="scientific">Proteinivorax tanatarense</name>
    <dbReference type="NCBI Taxonomy" id="1260629"/>
    <lineage>
        <taxon>Bacteria</taxon>
        <taxon>Bacillati</taxon>
        <taxon>Bacillota</taxon>
        <taxon>Clostridia</taxon>
        <taxon>Eubacteriales</taxon>
        <taxon>Proteinivoracaceae</taxon>
        <taxon>Proteinivorax</taxon>
    </lineage>
</organism>
<comment type="catalytic activity">
    <reaction evidence="13">
        <text>N(6)-L-threonylcarbamoyladenosine(37) in tRNA + (sulfur carrier)-SH + AH2 + 2 S-adenosyl-L-methionine = 2-methylsulfanyl-N(6)-L-threonylcarbamoyladenosine(37) in tRNA + (sulfur carrier)-H + 5'-deoxyadenosine + L-methionine + A + S-adenosyl-L-homocysteine + 2 H(+)</text>
        <dbReference type="Rhea" id="RHEA:37075"/>
        <dbReference type="Rhea" id="RHEA-COMP:10163"/>
        <dbReference type="Rhea" id="RHEA-COMP:11092"/>
        <dbReference type="Rhea" id="RHEA-COMP:14737"/>
        <dbReference type="Rhea" id="RHEA-COMP:14739"/>
        <dbReference type="ChEBI" id="CHEBI:13193"/>
        <dbReference type="ChEBI" id="CHEBI:15378"/>
        <dbReference type="ChEBI" id="CHEBI:17319"/>
        <dbReference type="ChEBI" id="CHEBI:17499"/>
        <dbReference type="ChEBI" id="CHEBI:29917"/>
        <dbReference type="ChEBI" id="CHEBI:57844"/>
        <dbReference type="ChEBI" id="CHEBI:57856"/>
        <dbReference type="ChEBI" id="CHEBI:59789"/>
        <dbReference type="ChEBI" id="CHEBI:64428"/>
        <dbReference type="ChEBI" id="CHEBI:74418"/>
        <dbReference type="ChEBI" id="CHEBI:74420"/>
        <dbReference type="EC" id="2.8.4.5"/>
    </reaction>
</comment>
<dbReference type="PROSITE" id="PS01278">
    <property type="entry name" value="MTTASE_RADICAL"/>
    <property type="match status" value="1"/>
</dbReference>
<dbReference type="GO" id="GO:0035598">
    <property type="term" value="F:tRNA (N(6)-L-threonylcarbamoyladenosine(37)-C(2))-methylthiotransferase activity"/>
    <property type="evidence" value="ECO:0007669"/>
    <property type="project" value="UniProtKB-EC"/>
</dbReference>
<dbReference type="SUPFAM" id="SSF102114">
    <property type="entry name" value="Radical SAM enzymes"/>
    <property type="match status" value="1"/>
</dbReference>
<dbReference type="InterPro" id="IPR007197">
    <property type="entry name" value="rSAM"/>
</dbReference>
<dbReference type="InterPro" id="IPR038135">
    <property type="entry name" value="Methylthiotransferase_N_sf"/>
</dbReference>
<name>A0AAU7VIR7_9FIRM</name>
<dbReference type="InterPro" id="IPR058240">
    <property type="entry name" value="rSAM_sf"/>
</dbReference>
<evidence type="ECO:0000256" key="2">
    <source>
        <dbReference type="ARBA" id="ARBA00002399"/>
    </source>
</evidence>
<dbReference type="AlphaFoldDB" id="A0AAU7VIR7"/>
<dbReference type="GO" id="GO:0046872">
    <property type="term" value="F:metal ion binding"/>
    <property type="evidence" value="ECO:0007669"/>
    <property type="project" value="UniProtKB-KW"/>
</dbReference>
<dbReference type="NCBIfam" id="TIGR01579">
    <property type="entry name" value="MiaB-like-C"/>
    <property type="match status" value="1"/>
</dbReference>
<proteinExistence type="inferred from homology"/>
<comment type="similarity">
    <text evidence="14">Belongs to the methylthiotransferase family. MtaB subfamily.</text>
</comment>
<keyword evidence="7" id="KW-0949">S-adenosyl-L-methionine</keyword>
<dbReference type="Gene3D" id="3.40.50.12160">
    <property type="entry name" value="Methylthiotransferase, N-terminal domain"/>
    <property type="match status" value="1"/>
</dbReference>
<evidence type="ECO:0000256" key="4">
    <source>
        <dbReference type="ARBA" id="ARBA00022485"/>
    </source>
</evidence>
<keyword evidence="4" id="KW-0004">4Fe-4S</keyword>
<gene>
    <name evidence="19" type="primary">mtaB</name>
    <name evidence="19" type="ORF">PRVXT_001737</name>
</gene>
<keyword evidence="6" id="KW-0808">Transferase</keyword>
<dbReference type="RefSeq" id="WP_350342498.1">
    <property type="nucleotide sequence ID" value="NZ_CP158367.1"/>
</dbReference>
<dbReference type="InterPro" id="IPR006638">
    <property type="entry name" value="Elp3/MiaA/NifB-like_rSAM"/>
</dbReference>
<dbReference type="Pfam" id="PF00919">
    <property type="entry name" value="UPF0004"/>
    <property type="match status" value="1"/>
</dbReference>
<protein>
    <recommendedName>
        <fullName evidence="15">Threonylcarbamoyladenosine tRNA methylthiotransferase MtaB</fullName>
        <ecNumber evidence="3">2.8.4.5</ecNumber>
    </recommendedName>
    <alternativeName>
        <fullName evidence="12">tRNA-t(6)A37 methylthiotransferase</fullName>
    </alternativeName>
</protein>
<evidence type="ECO:0000313" key="19">
    <source>
        <dbReference type="EMBL" id="XBX73736.1"/>
    </source>
</evidence>
<dbReference type="SFLD" id="SFLDF00295">
    <property type="entry name" value="threonylcarbamoyladenosine_tRN"/>
    <property type="match status" value="1"/>
</dbReference>
<dbReference type="InterPro" id="IPR002792">
    <property type="entry name" value="TRAM_dom"/>
</dbReference>
<keyword evidence="10" id="KW-0408">Iron</keyword>
<reference evidence="19" key="2">
    <citation type="submission" date="2024-06" db="EMBL/GenBank/DDBJ databases">
        <authorList>
            <person name="Petrova K.O."/>
            <person name="Toshchakov S.V."/>
            <person name="Boltjanskaja Y.V."/>
            <person name="Kevbrin V."/>
        </authorList>
    </citation>
    <scope>NUCLEOTIDE SEQUENCE</scope>
    <source>
        <strain evidence="19">Z-910T</strain>
    </source>
</reference>
<evidence type="ECO:0000256" key="12">
    <source>
        <dbReference type="ARBA" id="ARBA00031213"/>
    </source>
</evidence>
<dbReference type="PANTHER" id="PTHR11918">
    <property type="entry name" value="RADICAL SAM PROTEINS"/>
    <property type="match status" value="1"/>
</dbReference>
<dbReference type="SFLD" id="SFLDS00029">
    <property type="entry name" value="Radical_SAM"/>
    <property type="match status" value="1"/>
</dbReference>
<comment type="cofactor">
    <cofactor evidence="1">
        <name>[4Fe-4S] cluster</name>
        <dbReference type="ChEBI" id="CHEBI:49883"/>
    </cofactor>
</comment>
<evidence type="ECO:0000256" key="9">
    <source>
        <dbReference type="ARBA" id="ARBA00022723"/>
    </source>
</evidence>
<dbReference type="FunFam" id="3.40.50.12160:FF:000004">
    <property type="entry name" value="Threonylcarbamoyladenosine tRNA methylthiotransferase MtaB"/>
    <property type="match status" value="1"/>
</dbReference>
<dbReference type="PROSITE" id="PS51449">
    <property type="entry name" value="MTTASE_N"/>
    <property type="match status" value="1"/>
</dbReference>
<evidence type="ECO:0000256" key="13">
    <source>
        <dbReference type="ARBA" id="ARBA00051661"/>
    </source>
</evidence>
<dbReference type="NCBIfam" id="TIGR00089">
    <property type="entry name" value="MiaB/RimO family radical SAM methylthiotransferase"/>
    <property type="match status" value="1"/>
</dbReference>
<dbReference type="InterPro" id="IPR005839">
    <property type="entry name" value="Methylthiotransferase"/>
</dbReference>
<dbReference type="PROSITE" id="PS51918">
    <property type="entry name" value="RADICAL_SAM"/>
    <property type="match status" value="1"/>
</dbReference>
<comment type="function">
    <text evidence="2">Catalyzes the methylthiolation of N6-threonylcarbamoyladenosine (t(6)A), leading to the formation of 2-methylthio-N6-threonylcarbamoyladenosine (ms(2)t(6)A) at position 37 in tRNAs that read codons beginning with adenine.</text>
</comment>
<evidence type="ECO:0000259" key="17">
    <source>
        <dbReference type="PROSITE" id="PS51449"/>
    </source>
</evidence>
<dbReference type="InterPro" id="IPR023404">
    <property type="entry name" value="rSAM_horseshoe"/>
</dbReference>
<dbReference type="Gene3D" id="3.80.30.20">
    <property type="entry name" value="tm_1862 like domain"/>
    <property type="match status" value="1"/>
</dbReference>
<evidence type="ECO:0000256" key="8">
    <source>
        <dbReference type="ARBA" id="ARBA00022694"/>
    </source>
</evidence>
<dbReference type="SMART" id="SM00729">
    <property type="entry name" value="Elp3"/>
    <property type="match status" value="1"/>
</dbReference>
<evidence type="ECO:0000256" key="15">
    <source>
        <dbReference type="ARBA" id="ARBA00069898"/>
    </source>
</evidence>
<keyword evidence="11" id="KW-0411">Iron-sulfur</keyword>
<dbReference type="SFLD" id="SFLDG01082">
    <property type="entry name" value="B12-binding_domain_containing"/>
    <property type="match status" value="1"/>
</dbReference>
<evidence type="ECO:0000256" key="11">
    <source>
        <dbReference type="ARBA" id="ARBA00023014"/>
    </source>
</evidence>
<evidence type="ECO:0000259" key="18">
    <source>
        <dbReference type="PROSITE" id="PS51918"/>
    </source>
</evidence>
<dbReference type="EMBL" id="CP158367">
    <property type="protein sequence ID" value="XBX73736.1"/>
    <property type="molecule type" value="Genomic_DNA"/>
</dbReference>
<evidence type="ECO:0000256" key="5">
    <source>
        <dbReference type="ARBA" id="ARBA00022490"/>
    </source>
</evidence>
<dbReference type="Pfam" id="PF04055">
    <property type="entry name" value="Radical_SAM"/>
    <property type="match status" value="1"/>
</dbReference>
<evidence type="ECO:0000256" key="7">
    <source>
        <dbReference type="ARBA" id="ARBA00022691"/>
    </source>
</evidence>
<dbReference type="GO" id="GO:0051539">
    <property type="term" value="F:4 iron, 4 sulfur cluster binding"/>
    <property type="evidence" value="ECO:0007669"/>
    <property type="project" value="UniProtKB-KW"/>
</dbReference>
<dbReference type="PANTHER" id="PTHR11918:SF45">
    <property type="entry name" value="THREONYLCARBAMOYLADENOSINE TRNA METHYLTHIOTRANSFERASE"/>
    <property type="match status" value="1"/>
</dbReference>
<reference evidence="19" key="1">
    <citation type="journal article" date="2013" name="Extremophiles">
        <title>Proteinivorax tanatarense gen. nov., sp. nov., an anaerobic, haloalkaliphilic, proteolytic bacterium isolated from a decaying algal bloom, and proposal of Proteinivoraceae fam. nov.</title>
        <authorList>
            <person name="Kevbrin V."/>
            <person name="Boltyanskaya Y."/>
            <person name="Zhilina T."/>
            <person name="Kolganova T."/>
            <person name="Lavrentjeva E."/>
            <person name="Kuznetsov B."/>
        </authorList>
    </citation>
    <scope>NUCLEOTIDE SEQUENCE</scope>
    <source>
        <strain evidence="19">Z-910T</strain>
    </source>
</reference>
<dbReference type="InterPro" id="IPR020612">
    <property type="entry name" value="Methylthiotransferase_CS"/>
</dbReference>
<evidence type="ECO:0000256" key="1">
    <source>
        <dbReference type="ARBA" id="ARBA00001966"/>
    </source>
</evidence>
<keyword evidence="9" id="KW-0479">Metal-binding</keyword>
<dbReference type="PROSITE" id="PS50926">
    <property type="entry name" value="TRAM"/>
    <property type="match status" value="1"/>
</dbReference>